<feature type="signal peptide" evidence="1">
    <location>
        <begin position="1"/>
        <end position="18"/>
    </location>
</feature>
<feature type="chain" id="PRO_5019865468" description="Lipoprotein" evidence="1">
    <location>
        <begin position="19"/>
        <end position="218"/>
    </location>
</feature>
<reference evidence="2 3" key="1">
    <citation type="submission" date="2019-03" db="EMBL/GenBank/DDBJ databases">
        <title>Comparative insights into the high quality Complete genome sequence of highly metal resistant Cupriavidus metallidurans strain BS1 isolated from a gold-copper mine.</title>
        <authorList>
            <person name="Mazhar H.S."/>
            <person name="Rensing C."/>
        </authorList>
    </citation>
    <scope>NUCLEOTIDE SEQUENCE [LARGE SCALE GENOMIC DNA]</scope>
    <source>
        <strain evidence="2 3">BS1</strain>
    </source>
</reference>
<name>A0A482IRQ6_9BURK</name>
<dbReference type="RefSeq" id="WP_017514328.1">
    <property type="nucleotide sequence ID" value="NZ_CP037900.1"/>
</dbReference>
<organism evidence="2 3">
    <name type="scientific">Cupriavidus metallidurans</name>
    <dbReference type="NCBI Taxonomy" id="119219"/>
    <lineage>
        <taxon>Bacteria</taxon>
        <taxon>Pseudomonadati</taxon>
        <taxon>Pseudomonadota</taxon>
        <taxon>Betaproteobacteria</taxon>
        <taxon>Burkholderiales</taxon>
        <taxon>Burkholderiaceae</taxon>
        <taxon>Cupriavidus</taxon>
    </lineage>
</organism>
<keyword evidence="1" id="KW-0732">Signal</keyword>
<evidence type="ECO:0000313" key="3">
    <source>
        <dbReference type="Proteomes" id="UP000253772"/>
    </source>
</evidence>
<evidence type="ECO:0008006" key="4">
    <source>
        <dbReference type="Google" id="ProtNLM"/>
    </source>
</evidence>
<dbReference type="EMBL" id="CP037900">
    <property type="protein sequence ID" value="QBP09734.1"/>
    <property type="molecule type" value="Genomic_DNA"/>
</dbReference>
<dbReference type="Proteomes" id="UP000253772">
    <property type="component" value="Chromosome c1"/>
</dbReference>
<protein>
    <recommendedName>
        <fullName evidence="4">Lipoprotein</fullName>
    </recommendedName>
</protein>
<dbReference type="PROSITE" id="PS51257">
    <property type="entry name" value="PROKAR_LIPOPROTEIN"/>
    <property type="match status" value="1"/>
</dbReference>
<proteinExistence type="predicted"/>
<evidence type="ECO:0000313" key="2">
    <source>
        <dbReference type="EMBL" id="QBP09734.1"/>
    </source>
</evidence>
<evidence type="ECO:0000256" key="1">
    <source>
        <dbReference type="SAM" id="SignalP"/>
    </source>
</evidence>
<dbReference type="OrthoDB" id="8962059at2"/>
<gene>
    <name evidence="2" type="ORF">DDF84_008165</name>
</gene>
<dbReference type="AlphaFoldDB" id="A0A482IRQ6"/>
<sequence length="218" mass="23618">MHLLRSAALATALLSLMACTTRPFQPSPPLYTLWAKPGVNEAGVRSAMLGCGFVHAGYVDGTTMTSDDYARAQLCMIDNGFVYQDRRIVCTDNPDLPACANVPRGKTFGTDPDFDPTLLKRRPSRPPAYTYWSRPGTDTEGVKRAMAACGYSTVIEPVNTMLLNDIAAAELCMIDKQFTYALPANALLCKNPPALPACRNRVIDAVRCCAPPKAAGQR</sequence>
<accession>A0A482IRQ6</accession>